<evidence type="ECO:0000256" key="2">
    <source>
        <dbReference type="SAM" id="MobiDB-lite"/>
    </source>
</evidence>
<protein>
    <submittedName>
        <fullName evidence="3">Uncharacterized protein</fullName>
    </submittedName>
</protein>
<feature type="region of interest" description="Disordered" evidence="2">
    <location>
        <begin position="1"/>
        <end position="22"/>
    </location>
</feature>
<dbReference type="Proteomes" id="UP000054217">
    <property type="component" value="Unassembled WGS sequence"/>
</dbReference>
<accession>A0A0C3NR47</accession>
<name>A0A0C3NR47_PISTI</name>
<evidence type="ECO:0000313" key="3">
    <source>
        <dbReference type="EMBL" id="KIN97985.1"/>
    </source>
</evidence>
<dbReference type="AlphaFoldDB" id="A0A0C3NR47"/>
<dbReference type="EMBL" id="KN832020">
    <property type="protein sequence ID" value="KIN97985.1"/>
    <property type="molecule type" value="Genomic_DNA"/>
</dbReference>
<evidence type="ECO:0000313" key="4">
    <source>
        <dbReference type="Proteomes" id="UP000054217"/>
    </source>
</evidence>
<sequence>MYSSVTIEPPSQAHPLNQHSCPPPQPSLFYDLNWMSVHETSKTTRSSGLSLNEIINDQEAKIKDVATARTFLDQLYTVQGKPATPEHISHTLFYISQSKGINNTLRSAIQATAYLVRELATSELAESITTAVSGKIEKSVVATISPQIANILSAAENLEKTNENMKSTNDDTIKKLELIASTPNHVATSQLEDHVKNLIEDMNTVKTALEDMKNHIKVQPPAFPTPYKDALASTPANPNHIPLGKRLAPEYAKAHAAIKEWQLLIDPNSDHPLLNNSATRESTINLIKQVLETIDQVDRPSMQLKSIARLHSNSILLEFNNQEAAAWIKEPANKTIFLAKLGRDIVIKDRHYNIVIPFLPITTETDNQDTLRDMENENNIPQGSIARIKWIKDQPNAPPTNM</sequence>
<dbReference type="OrthoDB" id="2800503at2759"/>
<gene>
    <name evidence="3" type="ORF">M404DRAFT_31677</name>
</gene>
<feature type="coiled-coil region" evidence="1">
    <location>
        <begin position="148"/>
        <end position="215"/>
    </location>
</feature>
<proteinExistence type="predicted"/>
<dbReference type="InParanoid" id="A0A0C3NR47"/>
<organism evidence="3 4">
    <name type="scientific">Pisolithus tinctorius Marx 270</name>
    <dbReference type="NCBI Taxonomy" id="870435"/>
    <lineage>
        <taxon>Eukaryota</taxon>
        <taxon>Fungi</taxon>
        <taxon>Dikarya</taxon>
        <taxon>Basidiomycota</taxon>
        <taxon>Agaricomycotina</taxon>
        <taxon>Agaricomycetes</taxon>
        <taxon>Agaricomycetidae</taxon>
        <taxon>Boletales</taxon>
        <taxon>Sclerodermatineae</taxon>
        <taxon>Pisolithaceae</taxon>
        <taxon>Pisolithus</taxon>
    </lineage>
</organism>
<reference evidence="4" key="2">
    <citation type="submission" date="2015-01" db="EMBL/GenBank/DDBJ databases">
        <title>Evolutionary Origins and Diversification of the Mycorrhizal Mutualists.</title>
        <authorList>
            <consortium name="DOE Joint Genome Institute"/>
            <consortium name="Mycorrhizal Genomics Consortium"/>
            <person name="Kohler A."/>
            <person name="Kuo A."/>
            <person name="Nagy L.G."/>
            <person name="Floudas D."/>
            <person name="Copeland A."/>
            <person name="Barry K.W."/>
            <person name="Cichocki N."/>
            <person name="Veneault-Fourrey C."/>
            <person name="LaButti K."/>
            <person name="Lindquist E.A."/>
            <person name="Lipzen A."/>
            <person name="Lundell T."/>
            <person name="Morin E."/>
            <person name="Murat C."/>
            <person name="Riley R."/>
            <person name="Ohm R."/>
            <person name="Sun H."/>
            <person name="Tunlid A."/>
            <person name="Henrissat B."/>
            <person name="Grigoriev I.V."/>
            <person name="Hibbett D.S."/>
            <person name="Martin F."/>
        </authorList>
    </citation>
    <scope>NUCLEOTIDE SEQUENCE [LARGE SCALE GENOMIC DNA]</scope>
    <source>
        <strain evidence="4">Marx 270</strain>
    </source>
</reference>
<evidence type="ECO:0000256" key="1">
    <source>
        <dbReference type="SAM" id="Coils"/>
    </source>
</evidence>
<keyword evidence="1" id="KW-0175">Coiled coil</keyword>
<keyword evidence="4" id="KW-1185">Reference proteome</keyword>
<reference evidence="3 4" key="1">
    <citation type="submission" date="2014-04" db="EMBL/GenBank/DDBJ databases">
        <authorList>
            <consortium name="DOE Joint Genome Institute"/>
            <person name="Kuo A."/>
            <person name="Kohler A."/>
            <person name="Costa M.D."/>
            <person name="Nagy L.G."/>
            <person name="Floudas D."/>
            <person name="Copeland A."/>
            <person name="Barry K.W."/>
            <person name="Cichocki N."/>
            <person name="Veneault-Fourrey C."/>
            <person name="LaButti K."/>
            <person name="Lindquist E.A."/>
            <person name="Lipzen A."/>
            <person name="Lundell T."/>
            <person name="Morin E."/>
            <person name="Murat C."/>
            <person name="Sun H."/>
            <person name="Tunlid A."/>
            <person name="Henrissat B."/>
            <person name="Grigoriev I.V."/>
            <person name="Hibbett D.S."/>
            <person name="Martin F."/>
            <person name="Nordberg H.P."/>
            <person name="Cantor M.N."/>
            <person name="Hua S.X."/>
        </authorList>
    </citation>
    <scope>NUCLEOTIDE SEQUENCE [LARGE SCALE GENOMIC DNA]</scope>
    <source>
        <strain evidence="3 4">Marx 270</strain>
    </source>
</reference>
<dbReference type="HOGENOM" id="CLU_031133_1_0_1"/>
<dbReference type="STRING" id="870435.A0A0C3NR47"/>